<dbReference type="Gene3D" id="3.40.50.2000">
    <property type="entry name" value="Glycogen Phosphorylase B"/>
    <property type="match status" value="2"/>
</dbReference>
<proteinExistence type="predicted"/>
<evidence type="ECO:0000313" key="5">
    <source>
        <dbReference type="Proteomes" id="UP000323720"/>
    </source>
</evidence>
<comment type="caution">
    <text evidence="4">The sequence shown here is derived from an EMBL/GenBank/DDBJ whole genome shotgun (WGS) entry which is preliminary data.</text>
</comment>
<dbReference type="Pfam" id="PF13439">
    <property type="entry name" value="Glyco_transf_4"/>
    <property type="match status" value="1"/>
</dbReference>
<feature type="domain" description="Glycosyltransferase subfamily 4-like N-terminal" evidence="3">
    <location>
        <begin position="58"/>
        <end position="173"/>
    </location>
</feature>
<gene>
    <name evidence="4" type="ORF">ES674_03025</name>
</gene>
<name>A0A5D0RCW5_9FLAO</name>
<sequence>MNILVDGHVFDDKYQGTRSYLKGLYLALIPICKDWNFFIAATNTDNLKKEFGDFENLQFVPLKKGNKFYRLLVDFPSIIKKYDIDYSHFQYTVPPIIRGKYIVTVHDILFEQEEFRSFFPLKTRVVNHLLHKLSSRKADILLTVSEFSKQKISKFYNISEKDIYVIPNAVNDDFYIDNESFVETPSKYIMYVSRIEPRKNHWALLKAFMELELYKEGFKLVFIGKRDIAYPEFESYINENKEIVKDSLICIENVATIDLIEYYKNCDLFVFPSFAEGFGIPPLEAMVLQKKVLCSNQTAMKDFELPEAFVFDPYNLDELKLKIKNQLNSNFNLAEIYSPILSKYNWKSIAEDYKKIIISHHKNQ</sequence>
<dbReference type="AlphaFoldDB" id="A0A5D0RCW5"/>
<dbReference type="SUPFAM" id="SSF53756">
    <property type="entry name" value="UDP-Glycosyltransferase/glycogen phosphorylase"/>
    <property type="match status" value="1"/>
</dbReference>
<evidence type="ECO:0000256" key="1">
    <source>
        <dbReference type="ARBA" id="ARBA00022679"/>
    </source>
</evidence>
<dbReference type="RefSeq" id="WP_148402503.1">
    <property type="nucleotide sequence ID" value="NZ_VSKK01000001.1"/>
</dbReference>
<feature type="domain" description="Glycosyl transferase family 1" evidence="2">
    <location>
        <begin position="182"/>
        <end position="332"/>
    </location>
</feature>
<accession>A0A5D0RCW5</accession>
<evidence type="ECO:0000259" key="2">
    <source>
        <dbReference type="Pfam" id="PF00534"/>
    </source>
</evidence>
<organism evidence="4 5">
    <name type="scientific">Bizionia myxarmorum</name>
    <dbReference type="NCBI Taxonomy" id="291186"/>
    <lineage>
        <taxon>Bacteria</taxon>
        <taxon>Pseudomonadati</taxon>
        <taxon>Bacteroidota</taxon>
        <taxon>Flavobacteriia</taxon>
        <taxon>Flavobacteriales</taxon>
        <taxon>Flavobacteriaceae</taxon>
        <taxon>Bizionia</taxon>
    </lineage>
</organism>
<reference evidence="4 5" key="1">
    <citation type="submission" date="2019-08" db="EMBL/GenBank/DDBJ databases">
        <title>Genomes of Antarctic Bizionia species.</title>
        <authorList>
            <person name="Bowman J.P."/>
        </authorList>
    </citation>
    <scope>NUCLEOTIDE SEQUENCE [LARGE SCALE GENOMIC DNA]</scope>
    <source>
        <strain evidence="4 5">ADA-4</strain>
    </source>
</reference>
<dbReference type="InterPro" id="IPR001296">
    <property type="entry name" value="Glyco_trans_1"/>
</dbReference>
<protein>
    <submittedName>
        <fullName evidence="4">Glycosyltransferase family 4 protein</fullName>
    </submittedName>
</protein>
<dbReference type="OrthoDB" id="9801609at2"/>
<dbReference type="CDD" id="cd03809">
    <property type="entry name" value="GT4_MtfB-like"/>
    <property type="match status" value="1"/>
</dbReference>
<dbReference type="Pfam" id="PF00534">
    <property type="entry name" value="Glycos_transf_1"/>
    <property type="match status" value="1"/>
</dbReference>
<dbReference type="Proteomes" id="UP000323720">
    <property type="component" value="Unassembled WGS sequence"/>
</dbReference>
<dbReference type="PANTHER" id="PTHR46401:SF2">
    <property type="entry name" value="GLYCOSYLTRANSFERASE WBBK-RELATED"/>
    <property type="match status" value="1"/>
</dbReference>
<keyword evidence="1 4" id="KW-0808">Transferase</keyword>
<evidence type="ECO:0000259" key="3">
    <source>
        <dbReference type="Pfam" id="PF13439"/>
    </source>
</evidence>
<dbReference type="InterPro" id="IPR028098">
    <property type="entry name" value="Glyco_trans_4-like_N"/>
</dbReference>
<dbReference type="GO" id="GO:0016757">
    <property type="term" value="F:glycosyltransferase activity"/>
    <property type="evidence" value="ECO:0007669"/>
    <property type="project" value="InterPro"/>
</dbReference>
<evidence type="ECO:0000313" key="4">
    <source>
        <dbReference type="EMBL" id="TYB78766.1"/>
    </source>
</evidence>
<keyword evidence="5" id="KW-1185">Reference proteome</keyword>
<dbReference type="PANTHER" id="PTHR46401">
    <property type="entry name" value="GLYCOSYLTRANSFERASE WBBK-RELATED"/>
    <property type="match status" value="1"/>
</dbReference>
<dbReference type="EMBL" id="VSKK01000001">
    <property type="protein sequence ID" value="TYB78766.1"/>
    <property type="molecule type" value="Genomic_DNA"/>
</dbReference>